<dbReference type="FunFam" id="3.30.470.20:FF:000002">
    <property type="entry name" value="Succinate--CoA ligase [ADP-forming] subunit beta"/>
    <property type="match status" value="1"/>
</dbReference>
<keyword evidence="4 7" id="KW-0479">Metal-binding</keyword>
<dbReference type="GO" id="GO:0006099">
    <property type="term" value="P:tricarboxylic acid cycle"/>
    <property type="evidence" value="ECO:0007669"/>
    <property type="project" value="UniProtKB-UniRule"/>
</dbReference>
<dbReference type="AlphaFoldDB" id="A0A9D0ZNY8"/>
<dbReference type="Gene3D" id="3.40.50.261">
    <property type="entry name" value="Succinyl-CoA synthetase domains"/>
    <property type="match status" value="1"/>
</dbReference>
<feature type="binding site" evidence="7">
    <location>
        <position position="102"/>
    </location>
    <ligand>
        <name>ATP</name>
        <dbReference type="ChEBI" id="CHEBI:30616"/>
    </ligand>
</feature>
<feature type="binding site" evidence="7">
    <location>
        <begin position="321"/>
        <end position="323"/>
    </location>
    <ligand>
        <name>substrate</name>
        <note>ligand shared with subunit alpha</note>
    </ligand>
</feature>
<evidence type="ECO:0000313" key="10">
    <source>
        <dbReference type="EMBL" id="HIQ82951.1"/>
    </source>
</evidence>
<dbReference type="GO" id="GO:0042709">
    <property type="term" value="C:succinate-CoA ligase complex"/>
    <property type="evidence" value="ECO:0007669"/>
    <property type="project" value="TreeGrafter"/>
</dbReference>
<evidence type="ECO:0000256" key="3">
    <source>
        <dbReference type="ARBA" id="ARBA00022598"/>
    </source>
</evidence>
<dbReference type="PROSITE" id="PS01217">
    <property type="entry name" value="SUCCINYL_COA_LIG_3"/>
    <property type="match status" value="1"/>
</dbReference>
<comment type="catalytic activity">
    <reaction evidence="7">
        <text>GTP + succinate + CoA = succinyl-CoA + GDP + phosphate</text>
        <dbReference type="Rhea" id="RHEA:22120"/>
        <dbReference type="ChEBI" id="CHEBI:30031"/>
        <dbReference type="ChEBI" id="CHEBI:37565"/>
        <dbReference type="ChEBI" id="CHEBI:43474"/>
        <dbReference type="ChEBI" id="CHEBI:57287"/>
        <dbReference type="ChEBI" id="CHEBI:57292"/>
        <dbReference type="ChEBI" id="CHEBI:58189"/>
    </reaction>
</comment>
<dbReference type="InterPro" id="IPR011761">
    <property type="entry name" value="ATP-grasp"/>
</dbReference>
<dbReference type="InterPro" id="IPR013650">
    <property type="entry name" value="ATP-grasp_succ-CoA_synth-type"/>
</dbReference>
<dbReference type="PROSITE" id="PS50975">
    <property type="entry name" value="ATP_GRASP"/>
    <property type="match status" value="1"/>
</dbReference>
<feature type="binding site" evidence="7">
    <location>
        <begin position="53"/>
        <end position="55"/>
    </location>
    <ligand>
        <name>ATP</name>
        <dbReference type="ChEBI" id="CHEBI:30616"/>
    </ligand>
</feature>
<evidence type="ECO:0000256" key="6">
    <source>
        <dbReference type="ARBA" id="ARBA00022842"/>
    </source>
</evidence>
<dbReference type="FunFam" id="3.30.1490.20:FF:000002">
    <property type="entry name" value="Succinate--CoA ligase [ADP-forming] subunit beta"/>
    <property type="match status" value="1"/>
</dbReference>
<feature type="binding site" evidence="7">
    <location>
        <position position="199"/>
    </location>
    <ligand>
        <name>Mg(2+)</name>
        <dbReference type="ChEBI" id="CHEBI:18420"/>
    </ligand>
</feature>
<accession>A0A9D0ZNY8</accession>
<feature type="domain" description="ATP-grasp" evidence="9">
    <location>
        <begin position="9"/>
        <end position="227"/>
    </location>
</feature>
<dbReference type="InterPro" id="IPR005811">
    <property type="entry name" value="SUCC_ACL_C"/>
</dbReference>
<dbReference type="GO" id="GO:0000287">
    <property type="term" value="F:magnesium ion binding"/>
    <property type="evidence" value="ECO:0007669"/>
    <property type="project" value="UniProtKB-UniRule"/>
</dbReference>
<dbReference type="NCBIfam" id="TIGR01016">
    <property type="entry name" value="sucCoAbeta"/>
    <property type="match status" value="1"/>
</dbReference>
<protein>
    <recommendedName>
        <fullName evidence="7">Succinate--CoA ligase [ADP-forming] subunit beta</fullName>
        <ecNumber evidence="7">6.2.1.5</ecNumber>
    </recommendedName>
    <alternativeName>
        <fullName evidence="7">Succinyl-CoA synthetase subunit beta</fullName>
        <shortName evidence="7">SCS-beta</shortName>
    </alternativeName>
</protein>
<evidence type="ECO:0000256" key="7">
    <source>
        <dbReference type="HAMAP-Rule" id="MF_00558"/>
    </source>
</evidence>
<evidence type="ECO:0000256" key="4">
    <source>
        <dbReference type="ARBA" id="ARBA00022723"/>
    </source>
</evidence>
<dbReference type="InterPro" id="IPR013815">
    <property type="entry name" value="ATP_grasp_subdomain_1"/>
</dbReference>
<dbReference type="PANTHER" id="PTHR11815:SF10">
    <property type="entry name" value="SUCCINATE--COA LIGASE [GDP-FORMING] SUBUNIT BETA, MITOCHONDRIAL"/>
    <property type="match status" value="1"/>
</dbReference>
<dbReference type="Gene3D" id="3.30.470.20">
    <property type="entry name" value="ATP-grasp fold, B domain"/>
    <property type="match status" value="1"/>
</dbReference>
<dbReference type="InterPro" id="IPR005809">
    <property type="entry name" value="Succ_CoA_ligase-like_bsu"/>
</dbReference>
<feature type="binding site" evidence="7">
    <location>
        <position position="264"/>
    </location>
    <ligand>
        <name>substrate</name>
        <note>ligand shared with subunit alpha</note>
    </ligand>
</feature>
<name>A0A9D0ZNY8_9FIRM</name>
<dbReference type="GO" id="GO:0004775">
    <property type="term" value="F:succinate-CoA ligase (ADP-forming) activity"/>
    <property type="evidence" value="ECO:0007669"/>
    <property type="project" value="UniProtKB-UniRule"/>
</dbReference>
<dbReference type="InterPro" id="IPR017866">
    <property type="entry name" value="Succ-CoA_synthase_bsu_CS"/>
</dbReference>
<feature type="binding site" evidence="7">
    <location>
        <position position="46"/>
    </location>
    <ligand>
        <name>ATP</name>
        <dbReference type="ChEBI" id="CHEBI:30616"/>
    </ligand>
</feature>
<dbReference type="PIRSF" id="PIRSF001554">
    <property type="entry name" value="SucCS_beta"/>
    <property type="match status" value="1"/>
</dbReference>
<dbReference type="EC" id="6.2.1.5" evidence="7"/>
<gene>
    <name evidence="7 10" type="primary">sucC</name>
    <name evidence="10" type="ORF">IAA52_07590</name>
</gene>
<comment type="similarity">
    <text evidence="1 7">Belongs to the succinate/malate CoA ligase beta subunit family.</text>
</comment>
<dbReference type="GO" id="GO:0005829">
    <property type="term" value="C:cytosol"/>
    <property type="evidence" value="ECO:0007669"/>
    <property type="project" value="TreeGrafter"/>
</dbReference>
<dbReference type="GO" id="GO:0005524">
    <property type="term" value="F:ATP binding"/>
    <property type="evidence" value="ECO:0007669"/>
    <property type="project" value="UniProtKB-UniRule"/>
</dbReference>
<dbReference type="Pfam" id="PF00549">
    <property type="entry name" value="Ligase_CoA"/>
    <property type="match status" value="1"/>
</dbReference>
<dbReference type="Pfam" id="PF08442">
    <property type="entry name" value="ATP-grasp_2"/>
    <property type="match status" value="1"/>
</dbReference>
<sequence>MKIHEYQAAELFKAYGVRVPEGKAAATAQEAGEAARSLGAGPYVIKAQVHSGGRGKAGGVKFAQTPEEAEAKAGEILGMKLVTKQTGPEGRIVKRVLVSRAVEIAREYYVSLTVDGARERVVMIASSAGGMEIEETAKEAPEKIYTMEIDPYLGLTGYQAREMGKKLGLGAAETKQFIALSKGLYRLFVEKDCSLVEINPLAVDGEGNLIAADAKVNFDDNALFRHSENAAMRDENEEEPRELEASKYDLNYIGLDGNIGCMVNGAGLAMATMDIIQACGGSPANFLDVGGSATAEKVAGAFAILLSDAKVKCIFVNIFGGIMRCDIIAAGIVEAARKLEVKVPLVVRLEGTNAEAGKKILAESGLNITAAEDMADGAEKACRLAKEVRA</sequence>
<keyword evidence="7 8" id="KW-0067">ATP-binding</keyword>
<keyword evidence="5 7" id="KW-0547">Nucleotide-binding</keyword>
<evidence type="ECO:0000313" key="11">
    <source>
        <dbReference type="Proteomes" id="UP000824260"/>
    </source>
</evidence>
<comment type="subunit">
    <text evidence="7">Heterotetramer of two alpha and two beta subunits.</text>
</comment>
<proteinExistence type="inferred from homology"/>
<dbReference type="InterPro" id="IPR016102">
    <property type="entry name" value="Succinyl-CoA_synth-like"/>
</dbReference>
<comment type="pathway">
    <text evidence="7">Carbohydrate metabolism; tricarboxylic acid cycle; succinate from succinyl-CoA (ligase route): step 1/1.</text>
</comment>
<dbReference type="FunFam" id="3.40.50.261:FF:000001">
    <property type="entry name" value="Succinate--CoA ligase [ADP-forming] subunit beta"/>
    <property type="match status" value="1"/>
</dbReference>
<dbReference type="EMBL" id="DVFZ01000076">
    <property type="protein sequence ID" value="HIQ82951.1"/>
    <property type="molecule type" value="Genomic_DNA"/>
</dbReference>
<keyword evidence="2 7" id="KW-0816">Tricarboxylic acid cycle</keyword>
<evidence type="ECO:0000256" key="2">
    <source>
        <dbReference type="ARBA" id="ARBA00022532"/>
    </source>
</evidence>
<dbReference type="NCBIfam" id="NF001913">
    <property type="entry name" value="PRK00696.1"/>
    <property type="match status" value="1"/>
</dbReference>
<keyword evidence="6 7" id="KW-0460">Magnesium</keyword>
<dbReference type="Proteomes" id="UP000824260">
    <property type="component" value="Unassembled WGS sequence"/>
</dbReference>
<dbReference type="SUPFAM" id="SSF56059">
    <property type="entry name" value="Glutathione synthetase ATP-binding domain-like"/>
    <property type="match status" value="1"/>
</dbReference>
<comment type="function">
    <text evidence="7">Succinyl-CoA synthetase functions in the citric acid cycle (TCA), coupling the hydrolysis of succinyl-CoA to the synthesis of either ATP or GTP and thus represents the only step of substrate-level phosphorylation in the TCA. The beta subunit provides nucleotide specificity of the enzyme and binds the substrate succinate, while the binding sites for coenzyme A and phosphate are found in the alpha subunit.</text>
</comment>
<evidence type="ECO:0000256" key="1">
    <source>
        <dbReference type="ARBA" id="ARBA00009182"/>
    </source>
</evidence>
<dbReference type="Gene3D" id="3.30.1490.20">
    <property type="entry name" value="ATP-grasp fold, A domain"/>
    <property type="match status" value="1"/>
</dbReference>
<dbReference type="PANTHER" id="PTHR11815">
    <property type="entry name" value="SUCCINYL-COA SYNTHETASE BETA CHAIN"/>
    <property type="match status" value="1"/>
</dbReference>
<reference evidence="10" key="2">
    <citation type="journal article" date="2021" name="PeerJ">
        <title>Extensive microbial diversity within the chicken gut microbiome revealed by metagenomics and culture.</title>
        <authorList>
            <person name="Gilroy R."/>
            <person name="Ravi A."/>
            <person name="Getino M."/>
            <person name="Pursley I."/>
            <person name="Horton D.L."/>
            <person name="Alikhan N.F."/>
            <person name="Baker D."/>
            <person name="Gharbi K."/>
            <person name="Hall N."/>
            <person name="Watson M."/>
            <person name="Adriaenssens E.M."/>
            <person name="Foster-Nyarko E."/>
            <person name="Jarju S."/>
            <person name="Secka A."/>
            <person name="Antonio M."/>
            <person name="Oren A."/>
            <person name="Chaudhuri R.R."/>
            <person name="La Ragione R."/>
            <person name="Hildebrand F."/>
            <person name="Pallen M.J."/>
        </authorList>
    </citation>
    <scope>NUCLEOTIDE SEQUENCE</scope>
    <source>
        <strain evidence="10">ChiSjej6B24-2974</strain>
    </source>
</reference>
<evidence type="ECO:0000256" key="8">
    <source>
        <dbReference type="PROSITE-ProRule" id="PRU00409"/>
    </source>
</evidence>
<feature type="binding site" evidence="7">
    <location>
        <position position="213"/>
    </location>
    <ligand>
        <name>Mg(2+)</name>
        <dbReference type="ChEBI" id="CHEBI:18420"/>
    </ligand>
</feature>
<dbReference type="HAMAP" id="MF_00558">
    <property type="entry name" value="Succ_CoA_beta"/>
    <property type="match status" value="1"/>
</dbReference>
<comment type="cofactor">
    <cofactor evidence="7">
        <name>Mg(2+)</name>
        <dbReference type="ChEBI" id="CHEBI:18420"/>
    </cofactor>
    <text evidence="7">Binds 1 Mg(2+) ion per subunit.</text>
</comment>
<evidence type="ECO:0000259" key="9">
    <source>
        <dbReference type="PROSITE" id="PS50975"/>
    </source>
</evidence>
<feature type="binding site" evidence="7">
    <location>
        <position position="107"/>
    </location>
    <ligand>
        <name>ATP</name>
        <dbReference type="ChEBI" id="CHEBI:30616"/>
    </ligand>
</feature>
<comment type="catalytic activity">
    <reaction evidence="7">
        <text>succinate + ATP + CoA = succinyl-CoA + ADP + phosphate</text>
        <dbReference type="Rhea" id="RHEA:17661"/>
        <dbReference type="ChEBI" id="CHEBI:30031"/>
        <dbReference type="ChEBI" id="CHEBI:30616"/>
        <dbReference type="ChEBI" id="CHEBI:43474"/>
        <dbReference type="ChEBI" id="CHEBI:57287"/>
        <dbReference type="ChEBI" id="CHEBI:57292"/>
        <dbReference type="ChEBI" id="CHEBI:456216"/>
        <dbReference type="EC" id="6.2.1.5"/>
    </reaction>
</comment>
<comment type="caution">
    <text evidence="10">The sequence shown here is derived from an EMBL/GenBank/DDBJ whole genome shotgun (WGS) entry which is preliminary data.</text>
</comment>
<evidence type="ECO:0000256" key="5">
    <source>
        <dbReference type="ARBA" id="ARBA00022741"/>
    </source>
</evidence>
<dbReference type="GO" id="GO:0006104">
    <property type="term" value="P:succinyl-CoA metabolic process"/>
    <property type="evidence" value="ECO:0007669"/>
    <property type="project" value="TreeGrafter"/>
</dbReference>
<dbReference type="SUPFAM" id="SSF52210">
    <property type="entry name" value="Succinyl-CoA synthetase domains"/>
    <property type="match status" value="1"/>
</dbReference>
<reference evidence="10" key="1">
    <citation type="submission" date="2020-10" db="EMBL/GenBank/DDBJ databases">
        <authorList>
            <person name="Gilroy R."/>
        </authorList>
    </citation>
    <scope>NUCLEOTIDE SEQUENCE</scope>
    <source>
        <strain evidence="10">ChiSjej6B24-2974</strain>
    </source>
</reference>
<comment type="caution">
    <text evidence="7">Lacks conserved residue(s) required for the propagation of feature annotation.</text>
</comment>
<organism evidence="10 11">
    <name type="scientific">Candidatus Pullichristensenella stercorigallinarum</name>
    <dbReference type="NCBI Taxonomy" id="2840909"/>
    <lineage>
        <taxon>Bacteria</taxon>
        <taxon>Bacillati</taxon>
        <taxon>Bacillota</taxon>
        <taxon>Clostridia</taxon>
        <taxon>Candidatus Pullichristensenella</taxon>
    </lineage>
</organism>
<keyword evidence="3 7" id="KW-0436">Ligase</keyword>